<dbReference type="SUPFAM" id="SSF117281">
    <property type="entry name" value="Kelch motif"/>
    <property type="match status" value="1"/>
</dbReference>
<dbReference type="InterPro" id="IPR008964">
    <property type="entry name" value="Invasin/intimin_cell_adhesion"/>
</dbReference>
<comment type="caution">
    <text evidence="4">The sequence shown here is derived from an EMBL/GenBank/DDBJ whole genome shotgun (WGS) entry which is preliminary data.</text>
</comment>
<dbReference type="PANTHER" id="PTHR46344">
    <property type="entry name" value="OS02G0202900 PROTEIN"/>
    <property type="match status" value="1"/>
</dbReference>
<accession>A0AAE5CC61</accession>
<evidence type="ECO:0000313" key="5">
    <source>
        <dbReference type="Proteomes" id="UP000702544"/>
    </source>
</evidence>
<dbReference type="SMART" id="SM00612">
    <property type="entry name" value="Kelch"/>
    <property type="match status" value="2"/>
</dbReference>
<name>A0AAE5CC61_9BACT</name>
<dbReference type="Pfam" id="PF24681">
    <property type="entry name" value="Kelch_KLHDC2_KLHL20_DRC7"/>
    <property type="match status" value="1"/>
</dbReference>
<dbReference type="AlphaFoldDB" id="A0AAE5CC61"/>
<dbReference type="PANTHER" id="PTHR46344:SF27">
    <property type="entry name" value="KELCH REPEAT SUPERFAMILY PROTEIN"/>
    <property type="match status" value="1"/>
</dbReference>
<evidence type="ECO:0000259" key="3">
    <source>
        <dbReference type="SMART" id="SM00635"/>
    </source>
</evidence>
<dbReference type="InterPro" id="IPR003343">
    <property type="entry name" value="Big_2"/>
</dbReference>
<evidence type="ECO:0000256" key="2">
    <source>
        <dbReference type="ARBA" id="ARBA00022737"/>
    </source>
</evidence>
<protein>
    <recommendedName>
        <fullName evidence="3">BIG2 domain-containing protein</fullName>
    </recommendedName>
</protein>
<dbReference type="InterPro" id="IPR006652">
    <property type="entry name" value="Kelch_1"/>
</dbReference>
<sequence>MRARLDDLAAEATIVVTPDPVVGLQVSPDTLRLPSGAEADLTAQARRASGRLTLATDVRWDSEKSFVARITAEGRVTGVGAGRTRVTAHSGVLSAIAVIDVPGWFQVQPMPAATRAGHAAAYGTRVYYFGGRTRFGYTSEVFAYDVVSEAWSTLPSMPVARDQGALAMLDDRIHIIGGLADTGVSDKVEAFDPLEEKWLTLPSLPVARYEARAAALDGIIYVMGGRLESSDVTDRVDALVP</sequence>
<organism evidence="4 5">
    <name type="scientific">Candidatus Kutchimonas denitrificans</name>
    <dbReference type="NCBI Taxonomy" id="3056748"/>
    <lineage>
        <taxon>Bacteria</taxon>
        <taxon>Pseudomonadati</taxon>
        <taxon>Gemmatimonadota</taxon>
        <taxon>Gemmatimonadia</taxon>
        <taxon>Candidatus Palauibacterales</taxon>
        <taxon>Candidatus Palauibacteraceae</taxon>
        <taxon>Candidatus Kutchimonas</taxon>
    </lineage>
</organism>
<dbReference type="SUPFAM" id="SSF49373">
    <property type="entry name" value="Invasin/intimin cell-adhesion fragments"/>
    <property type="match status" value="1"/>
</dbReference>
<dbReference type="Pfam" id="PF02368">
    <property type="entry name" value="Big_2"/>
    <property type="match status" value="1"/>
</dbReference>
<gene>
    <name evidence="4" type="ORF">GWO12_09100</name>
</gene>
<keyword evidence="1" id="KW-0880">Kelch repeat</keyword>
<dbReference type="InterPro" id="IPR015915">
    <property type="entry name" value="Kelch-typ_b-propeller"/>
</dbReference>
<evidence type="ECO:0000256" key="1">
    <source>
        <dbReference type="ARBA" id="ARBA00022441"/>
    </source>
</evidence>
<reference evidence="4 5" key="1">
    <citation type="submission" date="2020-01" db="EMBL/GenBank/DDBJ databases">
        <title>Genomes assembled from Gulf of Kutch pelagic sediment metagenomes.</title>
        <authorList>
            <person name="Chandrashekar M."/>
            <person name="Mahajan M.S."/>
            <person name="Dave K.J."/>
            <person name="Vatsa P."/>
            <person name="Nathani N.M."/>
        </authorList>
    </citation>
    <scope>NUCLEOTIDE SEQUENCE [LARGE SCALE GENOMIC DNA]</scope>
    <source>
        <strain evidence="4">KS3-K002</strain>
    </source>
</reference>
<dbReference type="EMBL" id="JAACAK010000067">
    <property type="protein sequence ID" value="NIR75255.1"/>
    <property type="molecule type" value="Genomic_DNA"/>
</dbReference>
<proteinExistence type="predicted"/>
<dbReference type="Proteomes" id="UP000702544">
    <property type="component" value="Unassembled WGS sequence"/>
</dbReference>
<dbReference type="SMART" id="SM00635">
    <property type="entry name" value="BID_2"/>
    <property type="match status" value="1"/>
</dbReference>
<keyword evidence="2" id="KW-0677">Repeat</keyword>
<dbReference type="Gene3D" id="2.120.10.80">
    <property type="entry name" value="Kelch-type beta propeller"/>
    <property type="match status" value="1"/>
</dbReference>
<evidence type="ECO:0000313" key="4">
    <source>
        <dbReference type="EMBL" id="NIR75255.1"/>
    </source>
</evidence>
<feature type="domain" description="BIG2" evidence="3">
    <location>
        <begin position="20"/>
        <end position="100"/>
    </location>
</feature>